<dbReference type="Proteomes" id="UP000828941">
    <property type="component" value="Chromosome 11"/>
</dbReference>
<accession>A0ACB9LVX4</accession>
<protein>
    <submittedName>
        <fullName evidence="1">Uncharacterized protein</fullName>
    </submittedName>
</protein>
<evidence type="ECO:0000313" key="2">
    <source>
        <dbReference type="Proteomes" id="UP000828941"/>
    </source>
</evidence>
<reference evidence="1 2" key="1">
    <citation type="journal article" date="2022" name="DNA Res.">
        <title>Chromosomal-level genome assembly of the orchid tree Bauhinia variegata (Leguminosae; Cercidoideae) supports the allotetraploid origin hypothesis of Bauhinia.</title>
        <authorList>
            <person name="Zhong Y."/>
            <person name="Chen Y."/>
            <person name="Zheng D."/>
            <person name="Pang J."/>
            <person name="Liu Y."/>
            <person name="Luo S."/>
            <person name="Meng S."/>
            <person name="Qian L."/>
            <person name="Wei D."/>
            <person name="Dai S."/>
            <person name="Zhou R."/>
        </authorList>
    </citation>
    <scope>NUCLEOTIDE SEQUENCE [LARGE SCALE GENOMIC DNA]</scope>
    <source>
        <strain evidence="1">BV-YZ2020</strain>
    </source>
</reference>
<dbReference type="EMBL" id="CM039436">
    <property type="protein sequence ID" value="KAI4315035.1"/>
    <property type="molecule type" value="Genomic_DNA"/>
</dbReference>
<sequence>MGTNSTHRKLEFFTSDQVEEEEEEALSLCDLPVNLIREEDQSKKSDSQVIERLEEFDFCSWGGTISTESEMCAADEVFFQGQILPLRPSFSSVSGLTTGLKPENHQLKRCESMSESTDHGSLGRFGFSSRSGSVRSQNSSSSTSSTTLSTTRISKPRIQNQFHTHPSPKPHLRFSVPRQSSFSHQGRKSSAWDFFRLGVVPAPEIGLRDLKVRNTNSANKNCVSRNSSSGSSSNGTFNANSTSKSAKLINNSHHSDKRNHGFRQLVGKGGGFLSGCRCSIETVQSDFVMIKSGSKSTNKTESTTHAMKEKVLELKKQKLRQKQGKKAMSRRRTFEWLKELSHAGHPDEEALLSNS</sequence>
<comment type="caution">
    <text evidence="1">The sequence shown here is derived from an EMBL/GenBank/DDBJ whole genome shotgun (WGS) entry which is preliminary data.</text>
</comment>
<keyword evidence="2" id="KW-1185">Reference proteome</keyword>
<gene>
    <name evidence="1" type="ORF">L6164_027885</name>
</gene>
<name>A0ACB9LVX4_BAUVA</name>
<evidence type="ECO:0000313" key="1">
    <source>
        <dbReference type="EMBL" id="KAI4315035.1"/>
    </source>
</evidence>
<proteinExistence type="predicted"/>
<organism evidence="1 2">
    <name type="scientific">Bauhinia variegata</name>
    <name type="common">Purple orchid tree</name>
    <name type="synonym">Phanera variegata</name>
    <dbReference type="NCBI Taxonomy" id="167791"/>
    <lineage>
        <taxon>Eukaryota</taxon>
        <taxon>Viridiplantae</taxon>
        <taxon>Streptophyta</taxon>
        <taxon>Embryophyta</taxon>
        <taxon>Tracheophyta</taxon>
        <taxon>Spermatophyta</taxon>
        <taxon>Magnoliopsida</taxon>
        <taxon>eudicotyledons</taxon>
        <taxon>Gunneridae</taxon>
        <taxon>Pentapetalae</taxon>
        <taxon>rosids</taxon>
        <taxon>fabids</taxon>
        <taxon>Fabales</taxon>
        <taxon>Fabaceae</taxon>
        <taxon>Cercidoideae</taxon>
        <taxon>Cercideae</taxon>
        <taxon>Bauhiniinae</taxon>
        <taxon>Bauhinia</taxon>
    </lineage>
</organism>